<evidence type="ECO:0000259" key="1">
    <source>
        <dbReference type="SMART" id="SM00347"/>
    </source>
</evidence>
<dbReference type="GO" id="GO:0003700">
    <property type="term" value="F:DNA-binding transcription factor activity"/>
    <property type="evidence" value="ECO:0007669"/>
    <property type="project" value="InterPro"/>
</dbReference>
<dbReference type="SUPFAM" id="SSF46785">
    <property type="entry name" value="Winged helix' DNA-binding domain"/>
    <property type="match status" value="1"/>
</dbReference>
<dbReference type="InterPro" id="IPR036388">
    <property type="entry name" value="WH-like_DNA-bd_sf"/>
</dbReference>
<dbReference type="InterPro" id="IPR052526">
    <property type="entry name" value="HTH-type_Bedaq_tolerance"/>
</dbReference>
<dbReference type="PANTHER" id="PTHR39515:SF2">
    <property type="entry name" value="HTH-TYPE TRANSCRIPTIONAL REGULATOR RV0880"/>
    <property type="match status" value="1"/>
</dbReference>
<dbReference type="AlphaFoldDB" id="A0A4R3NP60"/>
<dbReference type="PANTHER" id="PTHR39515">
    <property type="entry name" value="CONSERVED PROTEIN"/>
    <property type="match status" value="1"/>
</dbReference>
<dbReference type="Proteomes" id="UP000295097">
    <property type="component" value="Unassembled WGS sequence"/>
</dbReference>
<dbReference type="EMBL" id="SMAR01000016">
    <property type="protein sequence ID" value="TCT37828.1"/>
    <property type="molecule type" value="Genomic_DNA"/>
</dbReference>
<gene>
    <name evidence="2" type="ORF">EDC90_101613</name>
</gene>
<keyword evidence="2" id="KW-0238">DNA-binding</keyword>
<dbReference type="Pfam" id="PF01047">
    <property type="entry name" value="MarR"/>
    <property type="match status" value="1"/>
</dbReference>
<dbReference type="InterPro" id="IPR000835">
    <property type="entry name" value="HTH_MarR-typ"/>
</dbReference>
<evidence type="ECO:0000313" key="2">
    <source>
        <dbReference type="EMBL" id="TCT37828.1"/>
    </source>
</evidence>
<comment type="caution">
    <text evidence="2">The sequence shown here is derived from an EMBL/GenBank/DDBJ whole genome shotgun (WGS) entry which is preliminary data.</text>
</comment>
<reference evidence="2 3" key="1">
    <citation type="submission" date="2019-03" db="EMBL/GenBank/DDBJ databases">
        <title>Freshwater and sediment microbial communities from various areas in North America, analyzing microbe dynamics in response to fracking.</title>
        <authorList>
            <person name="Lamendella R."/>
        </authorList>
    </citation>
    <scope>NUCLEOTIDE SEQUENCE [LARGE SCALE GENOMIC DNA]</scope>
    <source>
        <strain evidence="2 3">175.2</strain>
    </source>
</reference>
<dbReference type="Gene3D" id="1.10.10.10">
    <property type="entry name" value="Winged helix-like DNA-binding domain superfamily/Winged helix DNA-binding domain"/>
    <property type="match status" value="1"/>
</dbReference>
<dbReference type="Gene3D" id="1.10.287.100">
    <property type="match status" value="1"/>
</dbReference>
<protein>
    <submittedName>
        <fullName evidence="2">DNA-binding MarR family transcriptional regulator</fullName>
    </submittedName>
</protein>
<evidence type="ECO:0000313" key="3">
    <source>
        <dbReference type="Proteomes" id="UP000295097"/>
    </source>
</evidence>
<dbReference type="GO" id="GO:0003677">
    <property type="term" value="F:DNA binding"/>
    <property type="evidence" value="ECO:0007669"/>
    <property type="project" value="UniProtKB-KW"/>
</dbReference>
<proteinExistence type="predicted"/>
<accession>A0A4R3NP60</accession>
<dbReference type="SMART" id="SM00347">
    <property type="entry name" value="HTH_MARR"/>
    <property type="match status" value="1"/>
</dbReference>
<name>A0A4R3NP60_9HYPH</name>
<keyword evidence="3" id="KW-1185">Reference proteome</keyword>
<sequence>MRKTPIKAQPDDNLMELAESLRRAVGGFVRKTRAEAGTPSSARNETLALLEYCGPMTTTDLARHRGVKHQSMRLVIAELEKEALVTRSPSPGDGRSQLNMISATGCKILEQSRSARSAWIAGALACQLNHREQQVLSEAAALLERLTQS</sequence>
<dbReference type="InterPro" id="IPR036390">
    <property type="entry name" value="WH_DNA-bd_sf"/>
</dbReference>
<organism evidence="2 3">
    <name type="scientific">Martelella mediterranea</name>
    <dbReference type="NCBI Taxonomy" id="293089"/>
    <lineage>
        <taxon>Bacteria</taxon>
        <taxon>Pseudomonadati</taxon>
        <taxon>Pseudomonadota</taxon>
        <taxon>Alphaproteobacteria</taxon>
        <taxon>Hyphomicrobiales</taxon>
        <taxon>Aurantimonadaceae</taxon>
        <taxon>Martelella</taxon>
    </lineage>
</organism>
<feature type="domain" description="HTH marR-type" evidence="1">
    <location>
        <begin position="32"/>
        <end position="133"/>
    </location>
</feature>